<keyword evidence="3" id="KW-1185">Reference proteome</keyword>
<organism evidence="3 4">
    <name type="scientific">Ananas comosus</name>
    <name type="common">Pineapple</name>
    <name type="synonym">Ananas ananas</name>
    <dbReference type="NCBI Taxonomy" id="4615"/>
    <lineage>
        <taxon>Eukaryota</taxon>
        <taxon>Viridiplantae</taxon>
        <taxon>Streptophyta</taxon>
        <taxon>Embryophyta</taxon>
        <taxon>Tracheophyta</taxon>
        <taxon>Spermatophyta</taxon>
        <taxon>Magnoliopsida</taxon>
        <taxon>Liliopsida</taxon>
        <taxon>Poales</taxon>
        <taxon>Bromeliaceae</taxon>
        <taxon>Bromelioideae</taxon>
        <taxon>Ananas</taxon>
    </lineage>
</organism>
<evidence type="ECO:0000313" key="3">
    <source>
        <dbReference type="Proteomes" id="UP000515123"/>
    </source>
</evidence>
<dbReference type="Proteomes" id="UP000515123">
    <property type="component" value="Linkage group 7"/>
</dbReference>
<keyword evidence="2" id="KW-0472">Membrane</keyword>
<feature type="compositionally biased region" description="Gly residues" evidence="1">
    <location>
        <begin position="335"/>
        <end position="344"/>
    </location>
</feature>
<gene>
    <name evidence="4" type="primary">LOC109712716</name>
</gene>
<reference evidence="3" key="1">
    <citation type="journal article" date="2015" name="Nat. Genet.">
        <title>The pineapple genome and the evolution of CAM photosynthesis.</title>
        <authorList>
            <person name="Ming R."/>
            <person name="VanBuren R."/>
            <person name="Wai C.M."/>
            <person name="Tang H."/>
            <person name="Schatz M.C."/>
            <person name="Bowers J.E."/>
            <person name="Lyons E."/>
            <person name="Wang M.L."/>
            <person name="Chen J."/>
            <person name="Biggers E."/>
            <person name="Zhang J."/>
            <person name="Huang L."/>
            <person name="Zhang L."/>
            <person name="Miao W."/>
            <person name="Zhang J."/>
            <person name="Ye Z."/>
            <person name="Miao C."/>
            <person name="Lin Z."/>
            <person name="Wang H."/>
            <person name="Zhou H."/>
            <person name="Yim W.C."/>
            <person name="Priest H.D."/>
            <person name="Zheng C."/>
            <person name="Woodhouse M."/>
            <person name="Edger P.P."/>
            <person name="Guyot R."/>
            <person name="Guo H.B."/>
            <person name="Guo H."/>
            <person name="Zheng G."/>
            <person name="Singh R."/>
            <person name="Sharma A."/>
            <person name="Min X."/>
            <person name="Zheng Y."/>
            <person name="Lee H."/>
            <person name="Gurtowski J."/>
            <person name="Sedlazeck F.J."/>
            <person name="Harkess A."/>
            <person name="McKain M.R."/>
            <person name="Liao Z."/>
            <person name="Fang J."/>
            <person name="Liu J."/>
            <person name="Zhang X."/>
            <person name="Zhang Q."/>
            <person name="Hu W."/>
            <person name="Qin Y."/>
            <person name="Wang K."/>
            <person name="Chen L.Y."/>
            <person name="Shirley N."/>
            <person name="Lin Y.R."/>
            <person name="Liu L.Y."/>
            <person name="Hernandez A.G."/>
            <person name="Wright C.L."/>
            <person name="Bulone V."/>
            <person name="Tuskan G.A."/>
            <person name="Heath K."/>
            <person name="Zee F."/>
            <person name="Moore P.H."/>
            <person name="Sunkar R."/>
            <person name="Leebens-Mack J.H."/>
            <person name="Mockler T."/>
            <person name="Bennetzen J.L."/>
            <person name="Freeling M."/>
            <person name="Sankoff D."/>
            <person name="Paterson A.H."/>
            <person name="Zhu X."/>
            <person name="Yang X."/>
            <person name="Smith J.A."/>
            <person name="Cushman J.C."/>
            <person name="Paull R.E."/>
            <person name="Yu Q."/>
        </authorList>
    </citation>
    <scope>NUCLEOTIDE SEQUENCE [LARGE SCALE GENOMIC DNA]</scope>
    <source>
        <strain evidence="3">cv. F153</strain>
    </source>
</reference>
<evidence type="ECO:0000256" key="2">
    <source>
        <dbReference type="SAM" id="Phobius"/>
    </source>
</evidence>
<evidence type="ECO:0000313" key="4">
    <source>
        <dbReference type="RefSeq" id="XP_020092047.1"/>
    </source>
</evidence>
<reference evidence="4" key="2">
    <citation type="submission" date="2025-08" db="UniProtKB">
        <authorList>
            <consortium name="RefSeq"/>
        </authorList>
    </citation>
    <scope>IDENTIFICATION</scope>
    <source>
        <tissue evidence="4">Leaf</tissue>
    </source>
</reference>
<protein>
    <submittedName>
        <fullName evidence="4">Coiled-coil domain-containing protein 8 homolog</fullName>
    </submittedName>
</protein>
<dbReference type="RefSeq" id="XP_020092047.1">
    <property type="nucleotide sequence ID" value="XM_020236458.1"/>
</dbReference>
<feature type="region of interest" description="Disordered" evidence="1">
    <location>
        <begin position="119"/>
        <end position="401"/>
    </location>
</feature>
<accession>A0A6P5F8W7</accession>
<proteinExistence type="predicted"/>
<dbReference type="GeneID" id="109712716"/>
<keyword evidence="2" id="KW-0812">Transmembrane</keyword>
<evidence type="ECO:0000256" key="1">
    <source>
        <dbReference type="SAM" id="MobiDB-lite"/>
    </source>
</evidence>
<feature type="compositionally biased region" description="Basic and acidic residues" evidence="1">
    <location>
        <begin position="363"/>
        <end position="372"/>
    </location>
</feature>
<sequence>MTWCTMPSNNFLPNNPYKPAHFVLAPNKRERENGSARRPRHCRALPHPLLGGLSGPRILSLLLLFRPLPVQIRPHLRSLTLQVHLHLRPLPIQTRLQPHTSSSISPSLLLHCHAPSRRPVLISSPREGPADPRPGPSTSVAGAGELSADSSARIASPGAGELSADPSARIASPGAGELSADPSARIASPGAGELPADPSARIASPGAGELPADPSARIASPGAGELPADPSARIASPGAGELPADPSARIASPGAGELPADPSARIASPGAGELPADPSARIASPGAGELPADPSARIASPGAGELPADPSARIASPGAGELPADPSARIASPGGRSGGDGGSGALRRAAEARRGLRAGAEQEEGRHPDPRSGRRHHGPLSGGVQRGLFPRTQPRRRGRDEWSWDAGCRNVGLGASTGRCYGGGHIGFYNTAPLIITLCVSGVAAVTYDLCWVVFFFVVGF</sequence>
<feature type="transmembrane region" description="Helical" evidence="2">
    <location>
        <begin position="434"/>
        <end position="459"/>
    </location>
</feature>
<keyword evidence="2" id="KW-1133">Transmembrane helix</keyword>
<name>A0A6P5F8W7_ANACO</name>
<dbReference type="AlphaFoldDB" id="A0A6P5F8W7"/>